<dbReference type="GO" id="GO:0003677">
    <property type="term" value="F:DNA binding"/>
    <property type="evidence" value="ECO:0007669"/>
    <property type="project" value="UniProtKB-KW"/>
</dbReference>
<feature type="region of interest" description="Disordered" evidence="5">
    <location>
        <begin position="216"/>
        <end position="303"/>
    </location>
</feature>
<dbReference type="SUPFAM" id="SSF81273">
    <property type="entry name" value="H-NS histone-like proteins"/>
    <property type="match status" value="2"/>
</dbReference>
<feature type="compositionally biased region" description="Polar residues" evidence="5">
    <location>
        <begin position="289"/>
        <end position="303"/>
    </location>
</feature>
<evidence type="ECO:0000256" key="3">
    <source>
        <dbReference type="ARBA" id="ARBA00022490"/>
    </source>
</evidence>
<evidence type="ECO:0000256" key="2">
    <source>
        <dbReference type="ARBA" id="ARBA00010610"/>
    </source>
</evidence>
<dbReference type="Gene3D" id="3.30.160.510">
    <property type="entry name" value="Histone-like nucleoid-structuring protein H-NS"/>
    <property type="match status" value="1"/>
</dbReference>
<keyword evidence="8" id="KW-1185">Reference proteome</keyword>
<dbReference type="AlphaFoldDB" id="A0A158BU00"/>
<evidence type="ECO:0000256" key="4">
    <source>
        <dbReference type="ARBA" id="ARBA00023125"/>
    </source>
</evidence>
<feature type="domain" description="DNA-binding protein H-NS-like C-terminal" evidence="6">
    <location>
        <begin position="61"/>
        <end position="101"/>
    </location>
</feature>
<proteinExistence type="inferred from homology"/>
<dbReference type="InterPro" id="IPR027444">
    <property type="entry name" value="H-NS_C_dom"/>
</dbReference>
<protein>
    <submittedName>
        <fullName evidence="7">DNA-binding protein</fullName>
    </submittedName>
</protein>
<name>A0A158BU00_9BURK</name>
<feature type="compositionally biased region" description="Basic residues" evidence="5">
    <location>
        <begin position="216"/>
        <end position="241"/>
    </location>
</feature>
<dbReference type="OrthoDB" id="5297879at2"/>
<keyword evidence="4 7" id="KW-0238">DNA-binding</keyword>
<comment type="similarity">
    <text evidence="2">Belongs to the histone-like protein H-NS family.</text>
</comment>
<evidence type="ECO:0000256" key="1">
    <source>
        <dbReference type="ARBA" id="ARBA00004453"/>
    </source>
</evidence>
<dbReference type="PANTHER" id="PTHR38097">
    <property type="match status" value="1"/>
</dbReference>
<dbReference type="GO" id="GO:0009295">
    <property type="term" value="C:nucleoid"/>
    <property type="evidence" value="ECO:0007669"/>
    <property type="project" value="UniProtKB-SubCell"/>
</dbReference>
<dbReference type="Proteomes" id="UP000054911">
    <property type="component" value="Unassembled WGS sequence"/>
</dbReference>
<organism evidence="7 8">
    <name type="scientific">Caballeronia pedi</name>
    <dbReference type="NCBI Taxonomy" id="1777141"/>
    <lineage>
        <taxon>Bacteria</taxon>
        <taxon>Pseudomonadati</taxon>
        <taxon>Pseudomonadota</taxon>
        <taxon>Betaproteobacteria</taxon>
        <taxon>Burkholderiales</taxon>
        <taxon>Burkholderiaceae</taxon>
        <taxon>Caballeronia</taxon>
    </lineage>
</organism>
<evidence type="ECO:0000259" key="6">
    <source>
        <dbReference type="SMART" id="SM00528"/>
    </source>
</evidence>
<comment type="caution">
    <text evidence="7">The sequence shown here is derived from an EMBL/GenBank/DDBJ whole genome shotgun (WGS) entry which is preliminary data.</text>
</comment>
<reference evidence="7" key="1">
    <citation type="submission" date="2016-01" db="EMBL/GenBank/DDBJ databases">
        <authorList>
            <person name="Peeters C."/>
        </authorList>
    </citation>
    <scope>NUCLEOTIDE SEQUENCE [LARGE SCALE GENOMIC DNA]</scope>
    <source>
        <strain evidence="7">LMG 29323</strain>
    </source>
</reference>
<dbReference type="PANTHER" id="PTHR38097:SF2">
    <property type="entry name" value="DNA-BINDING PROTEIN STPA"/>
    <property type="match status" value="1"/>
</dbReference>
<evidence type="ECO:0000313" key="8">
    <source>
        <dbReference type="Proteomes" id="UP000054911"/>
    </source>
</evidence>
<gene>
    <name evidence="7" type="ORF">AWB80_04056</name>
</gene>
<accession>A0A158BU00</accession>
<dbReference type="RefSeq" id="WP_087131444.1">
    <property type="nucleotide sequence ID" value="NZ_FCOE02000013.1"/>
</dbReference>
<sequence>MATLEAIQARIKKLEAQAQALKAKSVSGVLKQIHDLMGWHEISMEDVSAFVGGAARSIKAKATGKAVSAKYVDPKTGASWSGRGRAPAWIANARDRSAFLADGTAPVENPKATVTRRKAARKGPQPALYRDPVSGNTWSGFGRAPAWIATTKDRSTFLIAGNAVASESGRKANAAPAKKTEVAKKTQAKAVTTAKKAAPPVKKAAAKKVTVKKATAKKATAKKATAKKATAKKVASKKVTAKKATSAKKGAATKSEGNSAASKRARSIGVRSARKAPSTAENVVPAPESSVQSADTESQTSAS</sequence>
<feature type="compositionally biased region" description="Low complexity" evidence="5">
    <location>
        <begin position="242"/>
        <end position="254"/>
    </location>
</feature>
<dbReference type="Gene3D" id="4.10.430.30">
    <property type="match status" value="1"/>
</dbReference>
<evidence type="ECO:0000313" key="7">
    <source>
        <dbReference type="EMBL" id="SAK73166.1"/>
    </source>
</evidence>
<dbReference type="STRING" id="1777141.AWB80_04056"/>
<dbReference type="SMART" id="SM00528">
    <property type="entry name" value="HNS"/>
    <property type="match status" value="2"/>
</dbReference>
<dbReference type="Pfam" id="PF00816">
    <property type="entry name" value="Histone_HNS"/>
    <property type="match status" value="2"/>
</dbReference>
<comment type="subcellular location">
    <subcellularLocation>
        <location evidence="1">Cytoplasm</location>
        <location evidence="1">Nucleoid</location>
    </subcellularLocation>
</comment>
<feature type="domain" description="DNA-binding protein H-NS-like C-terminal" evidence="6">
    <location>
        <begin position="119"/>
        <end position="159"/>
    </location>
</feature>
<feature type="region of interest" description="Disordered" evidence="5">
    <location>
        <begin position="111"/>
        <end position="131"/>
    </location>
</feature>
<evidence type="ECO:0000256" key="5">
    <source>
        <dbReference type="SAM" id="MobiDB-lite"/>
    </source>
</evidence>
<dbReference type="EMBL" id="FCOE02000013">
    <property type="protein sequence ID" value="SAK73166.1"/>
    <property type="molecule type" value="Genomic_DNA"/>
</dbReference>
<keyword evidence="3" id="KW-0963">Cytoplasm</keyword>